<accession>A0A8J2VHJ4</accession>
<dbReference type="EMBL" id="BMHQ01000002">
    <property type="protein sequence ID" value="GGE08412.1"/>
    <property type="molecule type" value="Genomic_DNA"/>
</dbReference>
<proteinExistence type="predicted"/>
<organism evidence="1 2">
    <name type="scientific">Marinithermofilum abyssi</name>
    <dbReference type="NCBI Taxonomy" id="1571185"/>
    <lineage>
        <taxon>Bacteria</taxon>
        <taxon>Bacillati</taxon>
        <taxon>Bacillota</taxon>
        <taxon>Bacilli</taxon>
        <taxon>Bacillales</taxon>
        <taxon>Thermoactinomycetaceae</taxon>
        <taxon>Marinithermofilum</taxon>
    </lineage>
</organism>
<dbReference type="Proteomes" id="UP000625210">
    <property type="component" value="Unassembled WGS sequence"/>
</dbReference>
<protein>
    <submittedName>
        <fullName evidence="1">Uncharacterized protein</fullName>
    </submittedName>
</protein>
<gene>
    <name evidence="1" type="ORF">GCM10011571_07130</name>
</gene>
<name>A0A8J2VHJ4_9BACL</name>
<evidence type="ECO:0000313" key="2">
    <source>
        <dbReference type="Proteomes" id="UP000625210"/>
    </source>
</evidence>
<sequence>MSMIKMVENWPLEQEGKVSWNIWVTVPRGTKGTYEVACEVILAKTQKPKFIANSKPVGAIRGRESC</sequence>
<dbReference type="RefSeq" id="WP_188646525.1">
    <property type="nucleotide sequence ID" value="NZ_BMHQ01000002.1"/>
</dbReference>
<reference evidence="1" key="2">
    <citation type="submission" date="2020-09" db="EMBL/GenBank/DDBJ databases">
        <authorList>
            <person name="Sun Q."/>
            <person name="Zhou Y."/>
        </authorList>
    </citation>
    <scope>NUCLEOTIDE SEQUENCE</scope>
    <source>
        <strain evidence="1">CGMCC 1.15179</strain>
    </source>
</reference>
<comment type="caution">
    <text evidence="1">The sequence shown here is derived from an EMBL/GenBank/DDBJ whole genome shotgun (WGS) entry which is preliminary data.</text>
</comment>
<keyword evidence="2" id="KW-1185">Reference proteome</keyword>
<dbReference type="AlphaFoldDB" id="A0A8J2VHJ4"/>
<reference evidence="1" key="1">
    <citation type="journal article" date="2014" name="Int. J. Syst. Evol. Microbiol.">
        <title>Complete genome sequence of Corynebacterium casei LMG S-19264T (=DSM 44701T), isolated from a smear-ripened cheese.</title>
        <authorList>
            <consortium name="US DOE Joint Genome Institute (JGI-PGF)"/>
            <person name="Walter F."/>
            <person name="Albersmeier A."/>
            <person name="Kalinowski J."/>
            <person name="Ruckert C."/>
        </authorList>
    </citation>
    <scope>NUCLEOTIDE SEQUENCE</scope>
    <source>
        <strain evidence="1">CGMCC 1.15179</strain>
    </source>
</reference>
<evidence type="ECO:0000313" key="1">
    <source>
        <dbReference type="EMBL" id="GGE08412.1"/>
    </source>
</evidence>